<evidence type="ECO:0000256" key="6">
    <source>
        <dbReference type="ARBA" id="ARBA00023004"/>
    </source>
</evidence>
<protein>
    <submittedName>
        <fullName evidence="8">Prolyl 4-hydroxylase subunit alpha-2</fullName>
    </submittedName>
</protein>
<dbReference type="GO" id="GO:0031418">
    <property type="term" value="F:L-ascorbic acid binding"/>
    <property type="evidence" value="ECO:0007669"/>
    <property type="project" value="UniProtKB-KW"/>
</dbReference>
<evidence type="ECO:0000256" key="4">
    <source>
        <dbReference type="ARBA" id="ARBA00022964"/>
    </source>
</evidence>
<sequence length="148" mass="16646">MLKCIILFQLQRAEVAEYRGSLGHRVSDTRVTKIAWLKEADHPLIPKMYQRIEDITGLSSHSAEPFQMANYGLGGHFHLHMDVLGSALFWHNVKSNGVGNILTLHGACPVLAGTKWVSNVWFHERGQEFRLKCGMHPESSLLQANLSN</sequence>
<feature type="non-terminal residue" evidence="8">
    <location>
        <position position="148"/>
    </location>
</feature>
<keyword evidence="2" id="KW-0479">Metal-binding</keyword>
<organism evidence="8 9">
    <name type="scientific">Stegodyphus mimosarum</name>
    <name type="common">African social velvet spider</name>
    <dbReference type="NCBI Taxonomy" id="407821"/>
    <lineage>
        <taxon>Eukaryota</taxon>
        <taxon>Metazoa</taxon>
        <taxon>Ecdysozoa</taxon>
        <taxon>Arthropoda</taxon>
        <taxon>Chelicerata</taxon>
        <taxon>Arachnida</taxon>
        <taxon>Araneae</taxon>
        <taxon>Araneomorphae</taxon>
        <taxon>Entelegynae</taxon>
        <taxon>Eresoidea</taxon>
        <taxon>Eresidae</taxon>
        <taxon>Stegodyphus</taxon>
    </lineage>
</organism>
<accession>A0A087TSY9</accession>
<dbReference type="EMBL" id="KK116605">
    <property type="protein sequence ID" value="KFM68228.1"/>
    <property type="molecule type" value="Genomic_DNA"/>
</dbReference>
<evidence type="ECO:0000256" key="2">
    <source>
        <dbReference type="ARBA" id="ARBA00022723"/>
    </source>
</evidence>
<keyword evidence="4" id="KW-0223">Dioxygenase</keyword>
<dbReference type="InterPro" id="IPR006620">
    <property type="entry name" value="Pro_4_hyd_alph"/>
</dbReference>
<dbReference type="SMART" id="SM00702">
    <property type="entry name" value="P4Hc"/>
    <property type="match status" value="1"/>
</dbReference>
<keyword evidence="9" id="KW-1185">Reference proteome</keyword>
<name>A0A087TSY9_STEMI</name>
<dbReference type="Proteomes" id="UP000054359">
    <property type="component" value="Unassembled WGS sequence"/>
</dbReference>
<dbReference type="GO" id="GO:0005506">
    <property type="term" value="F:iron ion binding"/>
    <property type="evidence" value="ECO:0007669"/>
    <property type="project" value="InterPro"/>
</dbReference>
<dbReference type="GO" id="GO:0004656">
    <property type="term" value="F:procollagen-proline 4-dioxygenase activity"/>
    <property type="evidence" value="ECO:0007669"/>
    <property type="project" value="TreeGrafter"/>
</dbReference>
<evidence type="ECO:0000313" key="8">
    <source>
        <dbReference type="EMBL" id="KFM68228.1"/>
    </source>
</evidence>
<dbReference type="InterPro" id="IPR045054">
    <property type="entry name" value="P4HA-like"/>
</dbReference>
<dbReference type="OrthoDB" id="6425891at2759"/>
<keyword evidence="5" id="KW-0560">Oxidoreductase</keyword>
<evidence type="ECO:0000313" key="9">
    <source>
        <dbReference type="Proteomes" id="UP000054359"/>
    </source>
</evidence>
<gene>
    <name evidence="8" type="ORF">X975_24506</name>
</gene>
<dbReference type="OMA" id="AHKEDEM"/>
<dbReference type="STRING" id="407821.A0A087TSY9"/>
<dbReference type="PANTHER" id="PTHR10869:SF244">
    <property type="entry name" value="PROLYL 4-HYDROXYLASE SUBUNIT ALPHA-2"/>
    <property type="match status" value="1"/>
</dbReference>
<evidence type="ECO:0000259" key="7">
    <source>
        <dbReference type="SMART" id="SM00702"/>
    </source>
</evidence>
<comment type="cofactor">
    <cofactor evidence="1">
        <name>L-ascorbate</name>
        <dbReference type="ChEBI" id="CHEBI:38290"/>
    </cofactor>
</comment>
<keyword evidence="3" id="KW-0847">Vitamin C</keyword>
<evidence type="ECO:0000256" key="3">
    <source>
        <dbReference type="ARBA" id="ARBA00022896"/>
    </source>
</evidence>
<reference evidence="8 9" key="1">
    <citation type="submission" date="2013-11" db="EMBL/GenBank/DDBJ databases">
        <title>Genome sequencing of Stegodyphus mimosarum.</title>
        <authorList>
            <person name="Bechsgaard J."/>
        </authorList>
    </citation>
    <scope>NUCLEOTIDE SEQUENCE [LARGE SCALE GENOMIC DNA]</scope>
</reference>
<dbReference type="Gene3D" id="2.60.120.620">
    <property type="entry name" value="q2cbj1_9rhob like domain"/>
    <property type="match status" value="2"/>
</dbReference>
<dbReference type="AlphaFoldDB" id="A0A087TSY9"/>
<dbReference type="PANTHER" id="PTHR10869">
    <property type="entry name" value="PROLYL 4-HYDROXYLASE ALPHA SUBUNIT"/>
    <property type="match status" value="1"/>
</dbReference>
<dbReference type="GO" id="GO:0005783">
    <property type="term" value="C:endoplasmic reticulum"/>
    <property type="evidence" value="ECO:0007669"/>
    <property type="project" value="TreeGrafter"/>
</dbReference>
<keyword evidence="6" id="KW-0408">Iron</keyword>
<proteinExistence type="predicted"/>
<evidence type="ECO:0000256" key="1">
    <source>
        <dbReference type="ARBA" id="ARBA00001961"/>
    </source>
</evidence>
<evidence type="ECO:0000256" key="5">
    <source>
        <dbReference type="ARBA" id="ARBA00023002"/>
    </source>
</evidence>
<feature type="domain" description="Prolyl 4-hydroxylase alpha subunit" evidence="7">
    <location>
        <begin position="1"/>
        <end position="123"/>
    </location>
</feature>